<comment type="caution">
    <text evidence="1">The sequence shown here is derived from an EMBL/GenBank/DDBJ whole genome shotgun (WGS) entry which is preliminary data.</text>
</comment>
<gene>
    <name evidence="1" type="ORF">COLO4_05895</name>
</gene>
<keyword evidence="2" id="KW-1185">Reference proteome</keyword>
<evidence type="ECO:0000313" key="1">
    <source>
        <dbReference type="EMBL" id="OMP09022.1"/>
    </source>
</evidence>
<name>A0A1R3KPK4_9ROSI</name>
<accession>A0A1R3KPK4</accession>
<dbReference type="Proteomes" id="UP000187203">
    <property type="component" value="Unassembled WGS sequence"/>
</dbReference>
<proteinExistence type="predicted"/>
<dbReference type="OrthoDB" id="2143914at2759"/>
<protein>
    <submittedName>
        <fullName evidence="1">Uncharacterized protein</fullName>
    </submittedName>
</protein>
<evidence type="ECO:0000313" key="2">
    <source>
        <dbReference type="Proteomes" id="UP000187203"/>
    </source>
</evidence>
<reference evidence="2" key="1">
    <citation type="submission" date="2013-09" db="EMBL/GenBank/DDBJ databases">
        <title>Corchorus olitorius genome sequencing.</title>
        <authorList>
            <person name="Alam M."/>
            <person name="Haque M.S."/>
            <person name="Islam M.S."/>
            <person name="Emdad E.M."/>
            <person name="Islam M.M."/>
            <person name="Ahmed B."/>
            <person name="Halim A."/>
            <person name="Hossen Q.M.M."/>
            <person name="Hossain M.Z."/>
            <person name="Ahmed R."/>
            <person name="Khan M.M."/>
            <person name="Islam R."/>
            <person name="Rashid M.M."/>
            <person name="Khan S.A."/>
            <person name="Rahman M.S."/>
            <person name="Alam M."/>
            <person name="Yahiya A.S."/>
            <person name="Khan M.S."/>
            <person name="Azam M.S."/>
            <person name="Haque T."/>
            <person name="Lashkar M.Z.H."/>
            <person name="Akhand A.I."/>
            <person name="Morshed G."/>
            <person name="Roy S."/>
            <person name="Uddin K.S."/>
            <person name="Rabeya T."/>
            <person name="Hossain A.S."/>
            <person name="Chowdhury A."/>
            <person name="Snigdha A.R."/>
            <person name="Mortoza M.S."/>
            <person name="Matin S.A."/>
            <person name="Hoque S.M.E."/>
            <person name="Islam M.K."/>
            <person name="Roy D.K."/>
            <person name="Haider R."/>
            <person name="Moosa M.M."/>
            <person name="Elias S.M."/>
            <person name="Hasan A.M."/>
            <person name="Jahan S."/>
            <person name="Shafiuddin M."/>
            <person name="Mahmood N."/>
            <person name="Shommy N.S."/>
        </authorList>
    </citation>
    <scope>NUCLEOTIDE SEQUENCE [LARGE SCALE GENOMIC DNA]</scope>
    <source>
        <strain evidence="2">cv. O-4</strain>
    </source>
</reference>
<dbReference type="EMBL" id="AWUE01012503">
    <property type="protein sequence ID" value="OMP09022.1"/>
    <property type="molecule type" value="Genomic_DNA"/>
</dbReference>
<organism evidence="1 2">
    <name type="scientific">Corchorus olitorius</name>
    <dbReference type="NCBI Taxonomy" id="93759"/>
    <lineage>
        <taxon>Eukaryota</taxon>
        <taxon>Viridiplantae</taxon>
        <taxon>Streptophyta</taxon>
        <taxon>Embryophyta</taxon>
        <taxon>Tracheophyta</taxon>
        <taxon>Spermatophyta</taxon>
        <taxon>Magnoliopsida</taxon>
        <taxon>eudicotyledons</taxon>
        <taxon>Gunneridae</taxon>
        <taxon>Pentapetalae</taxon>
        <taxon>rosids</taxon>
        <taxon>malvids</taxon>
        <taxon>Malvales</taxon>
        <taxon>Malvaceae</taxon>
        <taxon>Grewioideae</taxon>
        <taxon>Apeibeae</taxon>
        <taxon>Corchorus</taxon>
    </lineage>
</organism>
<sequence length="104" mass="11730">MMMSTKIETQDDEEFSEIDENFWSEVLSADNSSISSEFDQVVASSDQQGAQTHDYFPSSPLAAATLEPVNDFGSNILYDNNDTNMDFWYNLFTRAGDLPELPEI</sequence>
<dbReference type="AlphaFoldDB" id="A0A1R3KPK4"/>